<dbReference type="Pfam" id="PF10601">
    <property type="entry name" value="zf-LITAF-like"/>
    <property type="match status" value="1"/>
</dbReference>
<keyword evidence="9" id="KW-1185">Reference proteome</keyword>
<dbReference type="PANTHER" id="PTHR23292">
    <property type="entry name" value="LIPOPOLYSACCHARIDE-INDUCED TUMOR NECROSIS FACTOR-ALPHA FACTOR"/>
    <property type="match status" value="1"/>
</dbReference>
<dbReference type="PANTHER" id="PTHR23292:SF6">
    <property type="entry name" value="FI16602P1-RELATED"/>
    <property type="match status" value="1"/>
</dbReference>
<dbReference type="GO" id="GO:0008270">
    <property type="term" value="F:zinc ion binding"/>
    <property type="evidence" value="ECO:0007669"/>
    <property type="project" value="TreeGrafter"/>
</dbReference>
<dbReference type="SMART" id="SM00714">
    <property type="entry name" value="LITAF"/>
    <property type="match status" value="1"/>
</dbReference>
<dbReference type="InterPro" id="IPR037519">
    <property type="entry name" value="LITAF_fam"/>
</dbReference>
<proteinExistence type="inferred from homology"/>
<evidence type="ECO:0000256" key="4">
    <source>
        <dbReference type="ARBA" id="ARBA00022833"/>
    </source>
</evidence>
<feature type="region of interest" description="Disordered" evidence="6">
    <location>
        <begin position="1"/>
        <end position="99"/>
    </location>
</feature>
<evidence type="ECO:0000256" key="3">
    <source>
        <dbReference type="ARBA" id="ARBA00022723"/>
    </source>
</evidence>
<evidence type="ECO:0000259" key="7">
    <source>
        <dbReference type="PROSITE" id="PS51837"/>
    </source>
</evidence>
<comment type="subcellular location">
    <subcellularLocation>
        <location evidence="1">Membrane</location>
        <topology evidence="1">Peripheral membrane protein</topology>
    </subcellularLocation>
</comment>
<feature type="compositionally biased region" description="Low complexity" evidence="6">
    <location>
        <begin position="15"/>
        <end position="64"/>
    </location>
</feature>
<comment type="caution">
    <text evidence="8">The sequence shown here is derived from an EMBL/GenBank/DDBJ whole genome shotgun (WGS) entry which is preliminary data.</text>
</comment>
<dbReference type="EMBL" id="NPIC01000002">
    <property type="protein sequence ID" value="RDL38884.1"/>
    <property type="molecule type" value="Genomic_DNA"/>
</dbReference>
<keyword evidence="4" id="KW-0862">Zinc</keyword>
<dbReference type="AlphaFoldDB" id="A0A370TTQ2"/>
<evidence type="ECO:0000313" key="9">
    <source>
        <dbReference type="Proteomes" id="UP000254866"/>
    </source>
</evidence>
<dbReference type="GeneID" id="43596073"/>
<feature type="compositionally biased region" description="Polar residues" evidence="6">
    <location>
        <begin position="71"/>
        <end position="80"/>
    </location>
</feature>
<dbReference type="STRING" id="2656787.A0A370TTQ2"/>
<reference evidence="8 9" key="1">
    <citation type="journal article" date="2018" name="IMA Fungus">
        <title>IMA Genome-F 9: Draft genome sequence of Annulohypoxylon stygium, Aspergillus mulundensis, Berkeleyomyces basicola (syn. Thielaviopsis basicola), Ceratocystis smalleyi, two Cercospora beticola strains, Coleophoma cylindrospora, Fusarium fracticaudum, Phialophora cf. hyalina, and Morchella septimelata.</title>
        <authorList>
            <person name="Wingfield B.D."/>
            <person name="Bills G.F."/>
            <person name="Dong Y."/>
            <person name="Huang W."/>
            <person name="Nel W.J."/>
            <person name="Swalarsk-Parry B.S."/>
            <person name="Vaghefi N."/>
            <person name="Wilken P.M."/>
            <person name="An Z."/>
            <person name="de Beer Z.W."/>
            <person name="De Vos L."/>
            <person name="Chen L."/>
            <person name="Duong T.A."/>
            <person name="Gao Y."/>
            <person name="Hammerbacher A."/>
            <person name="Kikkert J.R."/>
            <person name="Li Y."/>
            <person name="Li H."/>
            <person name="Li K."/>
            <person name="Li Q."/>
            <person name="Liu X."/>
            <person name="Ma X."/>
            <person name="Naidoo K."/>
            <person name="Pethybridge S.J."/>
            <person name="Sun J."/>
            <person name="Steenkamp E.T."/>
            <person name="van der Nest M.A."/>
            <person name="van Wyk S."/>
            <person name="Wingfield M.J."/>
            <person name="Xiong C."/>
            <person name="Yue Q."/>
            <person name="Zhang X."/>
        </authorList>
    </citation>
    <scope>NUCLEOTIDE SEQUENCE [LARGE SCALE GENOMIC DNA]</scope>
    <source>
        <strain evidence="8 9">BP 5553</strain>
    </source>
</reference>
<dbReference type="OrthoDB" id="5599753at2759"/>
<evidence type="ECO:0000313" key="8">
    <source>
        <dbReference type="EMBL" id="RDL38884.1"/>
    </source>
</evidence>
<organism evidence="8 9">
    <name type="scientific">Venustampulla echinocandica</name>
    <dbReference type="NCBI Taxonomy" id="2656787"/>
    <lineage>
        <taxon>Eukaryota</taxon>
        <taxon>Fungi</taxon>
        <taxon>Dikarya</taxon>
        <taxon>Ascomycota</taxon>
        <taxon>Pezizomycotina</taxon>
        <taxon>Leotiomycetes</taxon>
        <taxon>Helotiales</taxon>
        <taxon>Pleuroascaceae</taxon>
        <taxon>Venustampulla</taxon>
    </lineage>
</organism>
<dbReference type="RefSeq" id="XP_031871540.1">
    <property type="nucleotide sequence ID" value="XM_032011847.1"/>
</dbReference>
<evidence type="ECO:0000256" key="5">
    <source>
        <dbReference type="ARBA" id="ARBA00023136"/>
    </source>
</evidence>
<dbReference type="GO" id="GO:0016020">
    <property type="term" value="C:membrane"/>
    <property type="evidence" value="ECO:0007669"/>
    <property type="project" value="UniProtKB-SubCell"/>
</dbReference>
<keyword evidence="5" id="KW-0472">Membrane</keyword>
<gene>
    <name evidence="8" type="ORF">BP5553_03224</name>
</gene>
<dbReference type="Proteomes" id="UP000254866">
    <property type="component" value="Unassembled WGS sequence"/>
</dbReference>
<evidence type="ECO:0000256" key="2">
    <source>
        <dbReference type="ARBA" id="ARBA00005975"/>
    </source>
</evidence>
<evidence type="ECO:0000256" key="6">
    <source>
        <dbReference type="SAM" id="MobiDB-lite"/>
    </source>
</evidence>
<comment type="similarity">
    <text evidence="2">Belongs to the CDIP1/LITAF family.</text>
</comment>
<feature type="domain" description="LITAF" evidence="7">
    <location>
        <begin position="96"/>
        <end position="178"/>
    </location>
</feature>
<name>A0A370TTQ2_9HELO</name>
<protein>
    <recommendedName>
        <fullName evidence="7">LITAF domain-containing protein</fullName>
    </recommendedName>
</protein>
<keyword evidence="3" id="KW-0479">Metal-binding</keyword>
<sequence>MAATWDQKPVPDYSAPQAQPQHVPQASAPNPYQQPASPQPQQQYHQQPVQPTHPVQQPQQAHAAIPLQETAPGQQPQPVYNQGGHPQAVPGPAGQRTFQNATPLASLGRGPAPADCPACGQRAMTRVTHVTGNYTHAWALGLCCFTWCLCWVPYVIDSFKDVDHHCGQCGVMLATWHKSGSVEVHQHA</sequence>
<accession>A0A370TTQ2</accession>
<evidence type="ECO:0000256" key="1">
    <source>
        <dbReference type="ARBA" id="ARBA00004170"/>
    </source>
</evidence>
<dbReference type="PROSITE" id="PS51837">
    <property type="entry name" value="LITAF"/>
    <property type="match status" value="1"/>
</dbReference>
<dbReference type="InterPro" id="IPR006629">
    <property type="entry name" value="LITAF"/>
</dbReference>